<evidence type="ECO:0000313" key="1">
    <source>
        <dbReference type="EMBL" id="MPC89502.1"/>
    </source>
</evidence>
<accession>A0A5B7J010</accession>
<keyword evidence="2" id="KW-1185">Reference proteome</keyword>
<evidence type="ECO:0000313" key="2">
    <source>
        <dbReference type="Proteomes" id="UP000324222"/>
    </source>
</evidence>
<dbReference type="Proteomes" id="UP000324222">
    <property type="component" value="Unassembled WGS sequence"/>
</dbReference>
<name>A0A5B7J010_PORTR</name>
<gene>
    <name evidence="1" type="ORF">E2C01_084453</name>
</gene>
<proteinExistence type="predicted"/>
<comment type="caution">
    <text evidence="1">The sequence shown here is derived from an EMBL/GenBank/DDBJ whole genome shotgun (WGS) entry which is preliminary data.</text>
</comment>
<dbReference type="EMBL" id="VSRR010081238">
    <property type="protein sequence ID" value="MPC89502.1"/>
    <property type="molecule type" value="Genomic_DNA"/>
</dbReference>
<reference evidence="1 2" key="1">
    <citation type="submission" date="2019-05" db="EMBL/GenBank/DDBJ databases">
        <title>Another draft genome of Portunus trituberculatus and its Hox gene families provides insights of decapod evolution.</title>
        <authorList>
            <person name="Jeong J.-H."/>
            <person name="Song I."/>
            <person name="Kim S."/>
            <person name="Choi T."/>
            <person name="Kim D."/>
            <person name="Ryu S."/>
            <person name="Kim W."/>
        </authorList>
    </citation>
    <scope>NUCLEOTIDE SEQUENCE [LARGE SCALE GENOMIC DNA]</scope>
    <source>
        <tissue evidence="1">Muscle</tissue>
    </source>
</reference>
<organism evidence="1 2">
    <name type="scientific">Portunus trituberculatus</name>
    <name type="common">Swimming crab</name>
    <name type="synonym">Neptunus trituberculatus</name>
    <dbReference type="NCBI Taxonomy" id="210409"/>
    <lineage>
        <taxon>Eukaryota</taxon>
        <taxon>Metazoa</taxon>
        <taxon>Ecdysozoa</taxon>
        <taxon>Arthropoda</taxon>
        <taxon>Crustacea</taxon>
        <taxon>Multicrustacea</taxon>
        <taxon>Malacostraca</taxon>
        <taxon>Eumalacostraca</taxon>
        <taxon>Eucarida</taxon>
        <taxon>Decapoda</taxon>
        <taxon>Pleocyemata</taxon>
        <taxon>Brachyura</taxon>
        <taxon>Eubrachyura</taxon>
        <taxon>Portunoidea</taxon>
        <taxon>Portunidae</taxon>
        <taxon>Portuninae</taxon>
        <taxon>Portunus</taxon>
    </lineage>
</organism>
<sequence length="156" mass="17979">MLPRTRLSGLHLRHSMQGVEHWPSHTSAMKALNLSSITHLHRRQDSMPQCSLVVRRPPAPIRVPNPRREVRRRSLNNLHSPEPSLPAPAEPFLVPVWSTFSSFIQEPIRKADETQQSIKSYTERHRKLKTCNIRILPHYPETLAPPPTTLSTFPLR</sequence>
<dbReference type="AlphaFoldDB" id="A0A5B7J010"/>
<protein>
    <submittedName>
        <fullName evidence="1">Uncharacterized protein</fullName>
    </submittedName>
</protein>